<protein>
    <submittedName>
        <fullName evidence="3">PTS mannose transporter subunit IIA</fullName>
    </submittedName>
</protein>
<dbReference type="KEGG" id="dfi:AXF13_09775"/>
<dbReference type="EMBL" id="CP014229">
    <property type="protein sequence ID" value="AMD91574.1"/>
    <property type="molecule type" value="Genomic_DNA"/>
</dbReference>
<name>A0A0X8JMN7_9BACT</name>
<dbReference type="PROSITE" id="PS51108">
    <property type="entry name" value="PTS_EIID"/>
    <property type="match status" value="1"/>
</dbReference>
<feature type="signal peptide" evidence="2">
    <location>
        <begin position="1"/>
        <end position="19"/>
    </location>
</feature>
<accession>A0A0X8JMN7</accession>
<reference evidence="4" key="1">
    <citation type="submission" date="2016-02" db="EMBL/GenBank/DDBJ databases">
        <authorList>
            <person name="Holder M.E."/>
            <person name="Ajami N.J."/>
            <person name="Petrosino J.F."/>
        </authorList>
    </citation>
    <scope>NUCLEOTIDE SEQUENCE [LARGE SCALE GENOMIC DNA]</scope>
    <source>
        <strain evidence="4">CCUG 45958</strain>
    </source>
</reference>
<feature type="chain" id="PRO_5007067546" evidence="2">
    <location>
        <begin position="20"/>
        <end position="249"/>
    </location>
</feature>
<sequence>MLPRRVVLNCLARTCCINAAVTARGMQQIGLAFVLAPAFNRLYPESSARARAFARYGGHSNTHVFMVPLYVGIVLALEEQIARGSLPEGAVGVVRETLATTLSALGDSFFSGTLLPLWALVSVCLLLAGQIGLTAALAALFLALLLLFRILAFFAGLRHGMSVLARLKRLNLINWVDRLKMLNAVVVALVVWQLPLPHKAPFPWLHYGSGTAAILGAAWLVGRMRLPRILLWALVLGALILMDEGLISM</sequence>
<evidence type="ECO:0000256" key="2">
    <source>
        <dbReference type="SAM" id="SignalP"/>
    </source>
</evidence>
<feature type="transmembrane region" description="Helical" evidence="1">
    <location>
        <begin position="178"/>
        <end position="196"/>
    </location>
</feature>
<dbReference type="Pfam" id="PF03613">
    <property type="entry name" value="EIID-AGA"/>
    <property type="match status" value="1"/>
</dbReference>
<dbReference type="STRING" id="44742.AXF13_09775"/>
<dbReference type="Proteomes" id="UP000069241">
    <property type="component" value="Chromosome"/>
</dbReference>
<dbReference type="GO" id="GO:0009401">
    <property type="term" value="P:phosphoenolpyruvate-dependent sugar phosphotransferase system"/>
    <property type="evidence" value="ECO:0007669"/>
    <property type="project" value="InterPro"/>
</dbReference>
<keyword evidence="1" id="KW-1133">Transmembrane helix</keyword>
<keyword evidence="2" id="KW-0732">Signal</keyword>
<dbReference type="GO" id="GO:0016020">
    <property type="term" value="C:membrane"/>
    <property type="evidence" value="ECO:0007669"/>
    <property type="project" value="InterPro"/>
</dbReference>
<keyword evidence="1" id="KW-0812">Transmembrane</keyword>
<dbReference type="RefSeq" id="WP_009302092.1">
    <property type="nucleotide sequence ID" value="NZ_CP014229.1"/>
</dbReference>
<feature type="transmembrane region" description="Helical" evidence="1">
    <location>
        <begin position="109"/>
        <end position="129"/>
    </location>
</feature>
<dbReference type="AlphaFoldDB" id="A0A0X8JMN7"/>
<evidence type="ECO:0000313" key="3">
    <source>
        <dbReference type="EMBL" id="AMD91574.1"/>
    </source>
</evidence>
<feature type="transmembrane region" description="Helical" evidence="1">
    <location>
        <begin position="229"/>
        <end position="247"/>
    </location>
</feature>
<evidence type="ECO:0000313" key="4">
    <source>
        <dbReference type="Proteomes" id="UP000069241"/>
    </source>
</evidence>
<feature type="transmembrane region" description="Helical" evidence="1">
    <location>
        <begin position="202"/>
        <end position="222"/>
    </location>
</feature>
<gene>
    <name evidence="3" type="ORF">AXF13_09775</name>
</gene>
<feature type="transmembrane region" description="Helical" evidence="1">
    <location>
        <begin position="135"/>
        <end position="157"/>
    </location>
</feature>
<keyword evidence="4" id="KW-1185">Reference proteome</keyword>
<dbReference type="InterPro" id="IPR004704">
    <property type="entry name" value="PTS_IID_man"/>
</dbReference>
<proteinExistence type="predicted"/>
<evidence type="ECO:0000256" key="1">
    <source>
        <dbReference type="SAM" id="Phobius"/>
    </source>
</evidence>
<keyword evidence="1" id="KW-0472">Membrane</keyword>
<organism evidence="3 4">
    <name type="scientific">Desulfovibrio fairfieldensis</name>
    <dbReference type="NCBI Taxonomy" id="44742"/>
    <lineage>
        <taxon>Bacteria</taxon>
        <taxon>Pseudomonadati</taxon>
        <taxon>Thermodesulfobacteriota</taxon>
        <taxon>Desulfovibrionia</taxon>
        <taxon>Desulfovibrionales</taxon>
        <taxon>Desulfovibrionaceae</taxon>
        <taxon>Desulfovibrio</taxon>
    </lineage>
</organism>